<dbReference type="PATRIC" id="fig|1293439.3.peg.1646"/>
<comment type="caution">
    <text evidence="2">The sequence shown here is derived from an EMBL/GenBank/DDBJ whole genome shotgun (WGS) entry which is preliminary data.</text>
</comment>
<dbReference type="Proteomes" id="UP000033411">
    <property type="component" value="Unassembled WGS sequence"/>
</dbReference>
<dbReference type="STRING" id="1293439.WH87_10300"/>
<protein>
    <recommendedName>
        <fullName evidence="1">Polysaccharide pyruvyl transferase domain-containing protein</fullName>
    </recommendedName>
</protein>
<dbReference type="Pfam" id="PF04230">
    <property type="entry name" value="PS_pyruv_trans"/>
    <property type="match status" value="1"/>
</dbReference>
<dbReference type="InterPro" id="IPR007345">
    <property type="entry name" value="Polysacch_pyruvyl_Trfase"/>
</dbReference>
<proteinExistence type="predicted"/>
<accession>A0A0F5QAI8</accession>
<evidence type="ECO:0000259" key="1">
    <source>
        <dbReference type="Pfam" id="PF04230"/>
    </source>
</evidence>
<evidence type="ECO:0000313" key="3">
    <source>
        <dbReference type="Proteomes" id="UP000033411"/>
    </source>
</evidence>
<sequence length="292" mass="32389">MKTQKPLLYSDYSNAYDDIKWAMTSLSGEFEAVHLLGGGYISDRWPDNLLLPMVAEWLAKQKGARLFATGAGIFVSNFPLMFDVASSFQAFDYISVRDTISLQTLSQIGVKAVSEPDDVVLCLPPGPSHGGNGVALNVQLDQFSADEYARLSMRIAEQFAAENSKIFALDLYPSVDTAFAKIATSSFADVEFISIETVLDAIINENWDQQFWGVGNRAVGSRYHFHYVWSWLGSTGSFVSADQYYSVKHSEVTSIGSKWGRHPNVGAIPSINRMTLMDQKNREFRLLYGSGT</sequence>
<feature type="domain" description="Polysaccharide pyruvyl transferase" evidence="1">
    <location>
        <begin position="17"/>
        <end position="149"/>
    </location>
</feature>
<reference evidence="2 3" key="1">
    <citation type="submission" date="2015-03" db="EMBL/GenBank/DDBJ databases">
        <authorList>
            <person name="Lepp D."/>
            <person name="Hassan Y.I."/>
            <person name="Li X.-Z."/>
            <person name="Zhou T."/>
        </authorList>
    </citation>
    <scope>NUCLEOTIDE SEQUENCE [LARGE SCALE GENOMIC DNA]</scope>
    <source>
        <strain evidence="2 3">E84</strain>
    </source>
</reference>
<evidence type="ECO:0000313" key="2">
    <source>
        <dbReference type="EMBL" id="KKC38012.1"/>
    </source>
</evidence>
<keyword evidence="3" id="KW-1185">Reference proteome</keyword>
<name>A0A0F5QAI8_9HYPH</name>
<dbReference type="EMBL" id="LANJ01000016">
    <property type="protein sequence ID" value="KKC38012.1"/>
    <property type="molecule type" value="Genomic_DNA"/>
</dbReference>
<gene>
    <name evidence="2" type="ORF">WH87_10300</name>
</gene>
<dbReference type="AlphaFoldDB" id="A0A0F5QAI8"/>
<organism evidence="2 3">
    <name type="scientific">Devosia epidermidihirudinis</name>
    <dbReference type="NCBI Taxonomy" id="1293439"/>
    <lineage>
        <taxon>Bacteria</taxon>
        <taxon>Pseudomonadati</taxon>
        <taxon>Pseudomonadota</taxon>
        <taxon>Alphaproteobacteria</taxon>
        <taxon>Hyphomicrobiales</taxon>
        <taxon>Devosiaceae</taxon>
        <taxon>Devosia</taxon>
    </lineage>
</organism>